<dbReference type="Proteomes" id="UP000095287">
    <property type="component" value="Unplaced"/>
</dbReference>
<dbReference type="WBParaSite" id="L893_g11242.t1">
    <property type="protein sequence ID" value="L893_g11242.t1"/>
    <property type="gene ID" value="L893_g11242"/>
</dbReference>
<evidence type="ECO:0000313" key="2">
    <source>
        <dbReference type="Proteomes" id="UP000095287"/>
    </source>
</evidence>
<reference evidence="3" key="1">
    <citation type="submission" date="2016-11" db="UniProtKB">
        <authorList>
            <consortium name="WormBaseParasite"/>
        </authorList>
    </citation>
    <scope>IDENTIFICATION</scope>
</reference>
<organism evidence="2 3">
    <name type="scientific">Steinernema glaseri</name>
    <dbReference type="NCBI Taxonomy" id="37863"/>
    <lineage>
        <taxon>Eukaryota</taxon>
        <taxon>Metazoa</taxon>
        <taxon>Ecdysozoa</taxon>
        <taxon>Nematoda</taxon>
        <taxon>Chromadorea</taxon>
        <taxon>Rhabditida</taxon>
        <taxon>Tylenchina</taxon>
        <taxon>Panagrolaimomorpha</taxon>
        <taxon>Strongyloidoidea</taxon>
        <taxon>Steinernematidae</taxon>
        <taxon>Steinernema</taxon>
    </lineage>
</organism>
<evidence type="ECO:0000256" key="1">
    <source>
        <dbReference type="SAM" id="MobiDB-lite"/>
    </source>
</evidence>
<feature type="region of interest" description="Disordered" evidence="1">
    <location>
        <begin position="89"/>
        <end position="110"/>
    </location>
</feature>
<keyword evidence="2" id="KW-1185">Reference proteome</keyword>
<name>A0A1I7XZP4_9BILA</name>
<accession>A0A1I7XZP4</accession>
<dbReference type="AlphaFoldDB" id="A0A1I7XZP4"/>
<protein>
    <submittedName>
        <fullName evidence="3">TPX2_importin domain-containing protein</fullName>
    </submittedName>
</protein>
<evidence type="ECO:0000313" key="3">
    <source>
        <dbReference type="WBParaSite" id="L893_g11242.t1"/>
    </source>
</evidence>
<sequence>MAALSRNACLRLVPREKKTSSPKFVRKERSVQLGRHTSAGIINPTAVVPNSKLINLASFRSSCAADALHFRPVPPKDALLPSEAALFSNASSPPALPFAKNMRRASPTDG</sequence>
<proteinExistence type="predicted"/>